<proteinExistence type="predicted"/>
<keyword evidence="2" id="KW-1185">Reference proteome</keyword>
<dbReference type="Proteomes" id="UP001550850">
    <property type="component" value="Unassembled WGS sequence"/>
</dbReference>
<protein>
    <submittedName>
        <fullName evidence="1">Uncharacterized protein</fullName>
    </submittedName>
</protein>
<name>A0ABV2YLZ7_9ACTN</name>
<evidence type="ECO:0000313" key="2">
    <source>
        <dbReference type="Proteomes" id="UP001550850"/>
    </source>
</evidence>
<evidence type="ECO:0000313" key="1">
    <source>
        <dbReference type="EMBL" id="MEU3556750.1"/>
    </source>
</evidence>
<sequence length="148" mass="15861">MSIARHVAVVERLCGSDLPEEGVAADRDAAPGRCGPGWRAAELLGSCPDGDPGLAAEAADECEHEREALAQRLTARWGEPQRVGLQGALIRAAEAGEEIPEPWGRLCEDLTDVHLWWTGDRWLALGVSHHGLEPPHALLAVVTTEDPP</sequence>
<dbReference type="RefSeq" id="WP_159105743.1">
    <property type="nucleotide sequence ID" value="NZ_BEVZ01000009.1"/>
</dbReference>
<gene>
    <name evidence="1" type="ORF">AB0E65_21415</name>
</gene>
<reference evidence="1 2" key="1">
    <citation type="submission" date="2024-06" db="EMBL/GenBank/DDBJ databases">
        <title>The Natural Products Discovery Center: Release of the First 8490 Sequenced Strains for Exploring Actinobacteria Biosynthetic Diversity.</title>
        <authorList>
            <person name="Kalkreuter E."/>
            <person name="Kautsar S.A."/>
            <person name="Yang D."/>
            <person name="Bader C.D."/>
            <person name="Teijaro C.N."/>
            <person name="Fluegel L."/>
            <person name="Davis C.M."/>
            <person name="Simpson J.R."/>
            <person name="Lauterbach L."/>
            <person name="Steele A.D."/>
            <person name="Gui C."/>
            <person name="Meng S."/>
            <person name="Li G."/>
            <person name="Viehrig K."/>
            <person name="Ye F."/>
            <person name="Su P."/>
            <person name="Kiefer A.F."/>
            <person name="Nichols A."/>
            <person name="Cepeda A.J."/>
            <person name="Yan W."/>
            <person name="Fan B."/>
            <person name="Jiang Y."/>
            <person name="Adhikari A."/>
            <person name="Zheng C.-J."/>
            <person name="Schuster L."/>
            <person name="Cowan T.M."/>
            <person name="Smanski M.J."/>
            <person name="Chevrette M.G."/>
            <person name="De Carvalho L.P.S."/>
            <person name="Shen B."/>
        </authorList>
    </citation>
    <scope>NUCLEOTIDE SEQUENCE [LARGE SCALE GENOMIC DNA]</scope>
    <source>
        <strain evidence="1 2">NPDC038104</strain>
    </source>
</reference>
<dbReference type="EMBL" id="JBEZUR010000039">
    <property type="protein sequence ID" value="MEU3556750.1"/>
    <property type="molecule type" value="Genomic_DNA"/>
</dbReference>
<organism evidence="1 2">
    <name type="scientific">Streptomyces fragilis</name>
    <dbReference type="NCBI Taxonomy" id="67301"/>
    <lineage>
        <taxon>Bacteria</taxon>
        <taxon>Bacillati</taxon>
        <taxon>Actinomycetota</taxon>
        <taxon>Actinomycetes</taxon>
        <taxon>Kitasatosporales</taxon>
        <taxon>Streptomycetaceae</taxon>
        <taxon>Streptomyces</taxon>
    </lineage>
</organism>
<comment type="caution">
    <text evidence="1">The sequence shown here is derived from an EMBL/GenBank/DDBJ whole genome shotgun (WGS) entry which is preliminary data.</text>
</comment>
<accession>A0ABV2YLZ7</accession>